<dbReference type="EMBL" id="VTWS01000001">
    <property type="protein sequence ID" value="KAA9357239.1"/>
    <property type="molecule type" value="Genomic_DNA"/>
</dbReference>
<dbReference type="Pfam" id="PF09550">
    <property type="entry name" value="Phage_TAC_6"/>
    <property type="match status" value="1"/>
</dbReference>
<keyword evidence="3" id="KW-1185">Reference proteome</keyword>
<accession>A0A5N1JRI3</accession>
<evidence type="ECO:0000313" key="2">
    <source>
        <dbReference type="EMBL" id="KAA9357239.1"/>
    </source>
</evidence>
<gene>
    <name evidence="2" type="ORF">F0P93_05745</name>
</gene>
<dbReference type="InterPro" id="IPR019056">
    <property type="entry name" value="Phage_TAC_6"/>
</dbReference>
<reference evidence="2 3" key="1">
    <citation type="submission" date="2019-09" db="EMBL/GenBank/DDBJ databases">
        <title>Genome Sequence of Larkinella sp MA1.</title>
        <authorList>
            <person name="Srinivasan S."/>
        </authorList>
    </citation>
    <scope>NUCLEOTIDE SEQUENCE [LARGE SCALE GENOMIC DNA]</scope>
    <source>
        <strain evidence="2 3">MA1</strain>
    </source>
</reference>
<evidence type="ECO:0000313" key="3">
    <source>
        <dbReference type="Proteomes" id="UP000326344"/>
    </source>
</evidence>
<feature type="compositionally biased region" description="Basic residues" evidence="1">
    <location>
        <begin position="17"/>
        <end position="37"/>
    </location>
</feature>
<protein>
    <submittedName>
        <fullName evidence="2">Phage tail assembly chaperone</fullName>
    </submittedName>
</protein>
<proteinExistence type="predicted"/>
<feature type="region of interest" description="Disordered" evidence="1">
    <location>
        <begin position="1"/>
        <end position="39"/>
    </location>
</feature>
<comment type="caution">
    <text evidence="2">The sequence shown here is derived from an EMBL/GenBank/DDBJ whole genome shotgun (WGS) entry which is preliminary data.</text>
</comment>
<sequence>MGYGSHGVYRAGDPKVQRHRQKRGKRQTRPRQRQKVLSRKEALRAEYELAIRVLGLKPDEFWELRPADFELMKAHYILKDDERKHFQGELLATLYNTSANRDFTKGPAKRSDFYLLSDEEPPRKRWKPSKKDKGAVELPRKLSEKLDRRFNRTTVTT</sequence>
<dbReference type="AlphaFoldDB" id="A0A5N1JRI3"/>
<name>A0A5N1JRI3_9BACT</name>
<dbReference type="Proteomes" id="UP000326344">
    <property type="component" value="Unassembled WGS sequence"/>
</dbReference>
<organism evidence="2 3">
    <name type="scientific">Larkinella humicola</name>
    <dbReference type="NCBI Taxonomy" id="2607654"/>
    <lineage>
        <taxon>Bacteria</taxon>
        <taxon>Pseudomonadati</taxon>
        <taxon>Bacteroidota</taxon>
        <taxon>Cytophagia</taxon>
        <taxon>Cytophagales</taxon>
        <taxon>Spirosomataceae</taxon>
        <taxon>Larkinella</taxon>
    </lineage>
</organism>
<evidence type="ECO:0000256" key="1">
    <source>
        <dbReference type="SAM" id="MobiDB-lite"/>
    </source>
</evidence>